<keyword evidence="7" id="KW-0690">Ribosome biogenesis</keyword>
<evidence type="ECO:0000313" key="22">
    <source>
        <dbReference type="Proteomes" id="UP001212841"/>
    </source>
</evidence>
<organism evidence="21 22">
    <name type="scientific">Rhizophlyctis rosea</name>
    <dbReference type="NCBI Taxonomy" id="64517"/>
    <lineage>
        <taxon>Eukaryota</taxon>
        <taxon>Fungi</taxon>
        <taxon>Fungi incertae sedis</taxon>
        <taxon>Chytridiomycota</taxon>
        <taxon>Chytridiomycota incertae sedis</taxon>
        <taxon>Chytridiomycetes</taxon>
        <taxon>Rhizophlyctidales</taxon>
        <taxon>Rhizophlyctidaceae</taxon>
        <taxon>Rhizophlyctis</taxon>
    </lineage>
</organism>
<evidence type="ECO:0000259" key="20">
    <source>
        <dbReference type="SMART" id="SM00090"/>
    </source>
</evidence>
<dbReference type="FunFam" id="3.30.200.20:FF:000148">
    <property type="entry name" value="Serine/threonine-protein kinase RIO1"/>
    <property type="match status" value="1"/>
</dbReference>
<evidence type="ECO:0000256" key="13">
    <source>
        <dbReference type="ARBA" id="ARBA00022801"/>
    </source>
</evidence>
<feature type="region of interest" description="Disordered" evidence="19">
    <location>
        <begin position="95"/>
        <end position="124"/>
    </location>
</feature>
<keyword evidence="11" id="KW-0547">Nucleotide-binding</keyword>
<dbReference type="GO" id="GO:0004674">
    <property type="term" value="F:protein serine/threonine kinase activity"/>
    <property type="evidence" value="ECO:0007669"/>
    <property type="project" value="UniProtKB-KW"/>
</dbReference>
<feature type="region of interest" description="Disordered" evidence="19">
    <location>
        <begin position="1"/>
        <end position="67"/>
    </location>
</feature>
<keyword evidence="15" id="KW-0460">Magnesium</keyword>
<keyword evidence="22" id="KW-1185">Reference proteome</keyword>
<dbReference type="EMBL" id="JADGJD010001645">
    <property type="protein sequence ID" value="KAJ3039351.1"/>
    <property type="molecule type" value="Genomic_DNA"/>
</dbReference>
<keyword evidence="12 21" id="KW-0418">Kinase</keyword>
<dbReference type="SUPFAM" id="SSF56112">
    <property type="entry name" value="Protein kinase-like (PK-like)"/>
    <property type="match status" value="1"/>
</dbReference>
<dbReference type="EC" id="2.7.11.1" evidence="4"/>
<keyword evidence="9" id="KW-0808">Transferase</keyword>
<evidence type="ECO:0000256" key="18">
    <source>
        <dbReference type="ARBA" id="ARBA00068838"/>
    </source>
</evidence>
<dbReference type="InterPro" id="IPR018934">
    <property type="entry name" value="RIO_dom"/>
</dbReference>
<feature type="compositionally biased region" description="Acidic residues" evidence="19">
    <location>
        <begin position="46"/>
        <end position="67"/>
    </location>
</feature>
<evidence type="ECO:0000256" key="14">
    <source>
        <dbReference type="ARBA" id="ARBA00022840"/>
    </source>
</evidence>
<protein>
    <recommendedName>
        <fullName evidence="5">Serine/threonine-protein kinase RIO1</fullName>
        <ecNumber evidence="4">2.7.11.1</ecNumber>
    </recommendedName>
    <alternativeName>
        <fullName evidence="18">Serine/threonine-protein kinase rio1</fullName>
    </alternativeName>
</protein>
<comment type="caution">
    <text evidence="21">The sequence shown here is derived from an EMBL/GenBank/DDBJ whole genome shotgun (WGS) entry which is preliminary data.</text>
</comment>
<comment type="cofactor">
    <cofactor evidence="1">
        <name>Mg(2+)</name>
        <dbReference type="ChEBI" id="CHEBI:18420"/>
    </cofactor>
</comment>
<evidence type="ECO:0000256" key="2">
    <source>
        <dbReference type="ARBA" id="ARBA00004496"/>
    </source>
</evidence>
<evidence type="ECO:0000256" key="1">
    <source>
        <dbReference type="ARBA" id="ARBA00001946"/>
    </source>
</evidence>
<dbReference type="Pfam" id="PF01163">
    <property type="entry name" value="RIO1"/>
    <property type="match status" value="1"/>
</dbReference>
<comment type="similarity">
    <text evidence="3">Belongs to the protein kinase superfamily. RIO-type Ser/Thr kinase family.</text>
</comment>
<dbReference type="GO" id="GO:0042254">
    <property type="term" value="P:ribosome biogenesis"/>
    <property type="evidence" value="ECO:0007669"/>
    <property type="project" value="UniProtKB-KW"/>
</dbReference>
<comment type="catalytic activity">
    <reaction evidence="16">
        <text>L-threonyl-[protein] + ATP = O-phospho-L-threonyl-[protein] + ADP + H(+)</text>
        <dbReference type="Rhea" id="RHEA:46608"/>
        <dbReference type="Rhea" id="RHEA-COMP:11060"/>
        <dbReference type="Rhea" id="RHEA-COMP:11605"/>
        <dbReference type="ChEBI" id="CHEBI:15378"/>
        <dbReference type="ChEBI" id="CHEBI:30013"/>
        <dbReference type="ChEBI" id="CHEBI:30616"/>
        <dbReference type="ChEBI" id="CHEBI:61977"/>
        <dbReference type="ChEBI" id="CHEBI:456216"/>
        <dbReference type="EC" id="2.7.11.1"/>
    </reaction>
</comment>
<evidence type="ECO:0000256" key="17">
    <source>
        <dbReference type="ARBA" id="ARBA00048679"/>
    </source>
</evidence>
<evidence type="ECO:0000256" key="6">
    <source>
        <dbReference type="ARBA" id="ARBA00022490"/>
    </source>
</evidence>
<evidence type="ECO:0000256" key="10">
    <source>
        <dbReference type="ARBA" id="ARBA00022723"/>
    </source>
</evidence>
<evidence type="ECO:0000256" key="9">
    <source>
        <dbReference type="ARBA" id="ARBA00022679"/>
    </source>
</evidence>
<keyword evidence="8" id="KW-0723">Serine/threonine-protein kinase</keyword>
<sequence>MSEYEAGQFSDAEEDDTVPFEVRPVKPLAEVNNSVPELVSGAQDSLSEEDLDALDYDDEDSEDDEDLDLNYGDQWFSASKDFTKQYNTLRTQITGGGNAGANSANSASATKEPRAPAGLKGQAGAAARTARKVAREAKIASDASTATDALSQKFAARIHLDGVYDAERFSSSVASDIKLSSRKAEGERHHVKDKADRATVEQVLDPRTRIILFKMLNKNVIHSINGCISTGKEANVYHATTDSPQNQHRAIKIYKTSILTFKDRDRYVSGEYRFRHGYSKSNPRKMVKTWAEKEMRNLKRLWVAGVPCPEPLLLRMHVLLMTFIGNSQGWAAPRLKDAVITEESVYRTLYYQLVKVMWILYHRCHLVHADLSEYNLLYHNKKLYVIDVSQSVEHDHPHALEFLRKDCQNVIDYFRKRLQEQIMTVKELFNFIVTDVEGIASAMGEKWDRGQAKVVDSIVGGKDGEGGGVE</sequence>
<evidence type="ECO:0000256" key="3">
    <source>
        <dbReference type="ARBA" id="ARBA00009196"/>
    </source>
</evidence>
<dbReference type="InterPro" id="IPR011009">
    <property type="entry name" value="Kinase-like_dom_sf"/>
</dbReference>
<keyword evidence="10" id="KW-0479">Metal-binding</keyword>
<keyword evidence="14" id="KW-0067">ATP-binding</keyword>
<reference evidence="21" key="1">
    <citation type="submission" date="2020-05" db="EMBL/GenBank/DDBJ databases">
        <title>Phylogenomic resolution of chytrid fungi.</title>
        <authorList>
            <person name="Stajich J.E."/>
            <person name="Amses K."/>
            <person name="Simmons R."/>
            <person name="Seto K."/>
            <person name="Myers J."/>
            <person name="Bonds A."/>
            <person name="Quandt C.A."/>
            <person name="Barry K."/>
            <person name="Liu P."/>
            <person name="Grigoriev I."/>
            <person name="Longcore J.E."/>
            <person name="James T.Y."/>
        </authorList>
    </citation>
    <scope>NUCLEOTIDE SEQUENCE</scope>
    <source>
        <strain evidence="21">JEL0318</strain>
    </source>
</reference>
<dbReference type="Proteomes" id="UP001212841">
    <property type="component" value="Unassembled WGS sequence"/>
</dbReference>
<keyword evidence="13" id="KW-0378">Hydrolase</keyword>
<evidence type="ECO:0000256" key="7">
    <source>
        <dbReference type="ARBA" id="ARBA00022517"/>
    </source>
</evidence>
<evidence type="ECO:0000256" key="5">
    <source>
        <dbReference type="ARBA" id="ARBA00016038"/>
    </source>
</evidence>
<dbReference type="Gene3D" id="1.10.510.10">
    <property type="entry name" value="Transferase(Phosphotransferase) domain 1"/>
    <property type="match status" value="1"/>
</dbReference>
<dbReference type="InterPro" id="IPR000687">
    <property type="entry name" value="RIO_kinase"/>
</dbReference>
<dbReference type="GO" id="GO:0016787">
    <property type="term" value="F:hydrolase activity"/>
    <property type="evidence" value="ECO:0007669"/>
    <property type="project" value="UniProtKB-KW"/>
</dbReference>
<proteinExistence type="inferred from homology"/>
<name>A0AAD5S4Y6_9FUNG</name>
<evidence type="ECO:0000256" key="4">
    <source>
        <dbReference type="ARBA" id="ARBA00012513"/>
    </source>
</evidence>
<comment type="catalytic activity">
    <reaction evidence="17">
        <text>L-seryl-[protein] + ATP = O-phospho-L-seryl-[protein] + ADP + H(+)</text>
        <dbReference type="Rhea" id="RHEA:17989"/>
        <dbReference type="Rhea" id="RHEA-COMP:9863"/>
        <dbReference type="Rhea" id="RHEA-COMP:11604"/>
        <dbReference type="ChEBI" id="CHEBI:15378"/>
        <dbReference type="ChEBI" id="CHEBI:29999"/>
        <dbReference type="ChEBI" id="CHEBI:30616"/>
        <dbReference type="ChEBI" id="CHEBI:83421"/>
        <dbReference type="ChEBI" id="CHEBI:456216"/>
        <dbReference type="EC" id="2.7.11.1"/>
    </reaction>
</comment>
<gene>
    <name evidence="21" type="primary">RIOK1</name>
    <name evidence="21" type="ORF">HK097_002867</name>
</gene>
<feature type="compositionally biased region" description="Low complexity" evidence="19">
    <location>
        <begin position="100"/>
        <end position="109"/>
    </location>
</feature>
<keyword evidence="6" id="KW-0963">Cytoplasm</keyword>
<evidence type="ECO:0000313" key="21">
    <source>
        <dbReference type="EMBL" id="KAJ3039351.1"/>
    </source>
</evidence>
<evidence type="ECO:0000256" key="15">
    <source>
        <dbReference type="ARBA" id="ARBA00022842"/>
    </source>
</evidence>
<dbReference type="PROSITE" id="PS01245">
    <property type="entry name" value="RIO1"/>
    <property type="match status" value="1"/>
</dbReference>
<evidence type="ECO:0000256" key="11">
    <source>
        <dbReference type="ARBA" id="ARBA00022741"/>
    </source>
</evidence>
<dbReference type="Gene3D" id="3.30.200.20">
    <property type="entry name" value="Phosphorylase Kinase, domain 1"/>
    <property type="match status" value="1"/>
</dbReference>
<dbReference type="SMART" id="SM00090">
    <property type="entry name" value="RIO"/>
    <property type="match status" value="1"/>
</dbReference>
<dbReference type="InterPro" id="IPR018935">
    <property type="entry name" value="RIO_kinase_CS"/>
</dbReference>
<dbReference type="CDD" id="cd05147">
    <property type="entry name" value="RIO1_euk"/>
    <property type="match status" value="1"/>
</dbReference>
<evidence type="ECO:0000256" key="8">
    <source>
        <dbReference type="ARBA" id="ARBA00022527"/>
    </source>
</evidence>
<feature type="non-terminal residue" evidence="21">
    <location>
        <position position="470"/>
    </location>
</feature>
<comment type="subcellular location">
    <subcellularLocation>
        <location evidence="2">Cytoplasm</location>
    </subcellularLocation>
</comment>
<dbReference type="AlphaFoldDB" id="A0AAD5S4Y6"/>
<dbReference type="GO" id="GO:0046872">
    <property type="term" value="F:metal ion binding"/>
    <property type="evidence" value="ECO:0007669"/>
    <property type="project" value="UniProtKB-KW"/>
</dbReference>
<evidence type="ECO:0000256" key="12">
    <source>
        <dbReference type="ARBA" id="ARBA00022777"/>
    </source>
</evidence>
<dbReference type="GO" id="GO:0005524">
    <property type="term" value="F:ATP binding"/>
    <property type="evidence" value="ECO:0007669"/>
    <property type="project" value="UniProtKB-KW"/>
</dbReference>
<feature type="domain" description="RIO kinase" evidence="20">
    <location>
        <begin position="193"/>
        <end position="434"/>
    </location>
</feature>
<accession>A0AAD5S4Y6</accession>
<dbReference type="PANTHER" id="PTHR45723">
    <property type="entry name" value="SERINE/THREONINE-PROTEIN KINASE RIO1"/>
    <property type="match status" value="1"/>
</dbReference>
<dbReference type="InterPro" id="IPR051272">
    <property type="entry name" value="RIO-type_Ser/Thr_kinase"/>
</dbReference>
<dbReference type="GO" id="GO:0005737">
    <property type="term" value="C:cytoplasm"/>
    <property type="evidence" value="ECO:0007669"/>
    <property type="project" value="UniProtKB-SubCell"/>
</dbReference>
<evidence type="ECO:0000256" key="19">
    <source>
        <dbReference type="SAM" id="MobiDB-lite"/>
    </source>
</evidence>
<evidence type="ECO:0000256" key="16">
    <source>
        <dbReference type="ARBA" id="ARBA00047899"/>
    </source>
</evidence>